<dbReference type="PANTHER" id="PTHR45623:SF22">
    <property type="entry name" value="CHROMODOMAIN-HELICASE-DNA-BINDING PROTEIN 4"/>
    <property type="match status" value="1"/>
</dbReference>
<name>A0ABV0S9S8_9TELE</name>
<evidence type="ECO:0000313" key="4">
    <source>
        <dbReference type="EMBL" id="MEQ2216413.1"/>
    </source>
</evidence>
<comment type="subcellular location">
    <subcellularLocation>
        <location evidence="1">Nucleus</location>
    </subcellularLocation>
</comment>
<accession>A0ABV0S9S8</accession>
<dbReference type="Pfam" id="PF00176">
    <property type="entry name" value="SNF2-rel_dom"/>
    <property type="match status" value="1"/>
</dbReference>
<evidence type="ECO:0000256" key="1">
    <source>
        <dbReference type="ARBA" id="ARBA00004123"/>
    </source>
</evidence>
<dbReference type="Gene3D" id="3.40.50.10810">
    <property type="entry name" value="Tandem AAA-ATPase domain"/>
    <property type="match status" value="1"/>
</dbReference>
<feature type="non-terminal residue" evidence="4">
    <location>
        <position position="169"/>
    </location>
</feature>
<evidence type="ECO:0000313" key="5">
    <source>
        <dbReference type="Proteomes" id="UP001434883"/>
    </source>
</evidence>
<evidence type="ECO:0000259" key="3">
    <source>
        <dbReference type="Pfam" id="PF00176"/>
    </source>
</evidence>
<dbReference type="InterPro" id="IPR027417">
    <property type="entry name" value="P-loop_NTPase"/>
</dbReference>
<proteinExistence type="predicted"/>
<dbReference type="Proteomes" id="UP001434883">
    <property type="component" value="Unassembled WGS sequence"/>
</dbReference>
<reference evidence="4 5" key="1">
    <citation type="submission" date="2021-06" db="EMBL/GenBank/DDBJ databases">
        <authorList>
            <person name="Palmer J.M."/>
        </authorList>
    </citation>
    <scope>NUCLEOTIDE SEQUENCE [LARGE SCALE GENOMIC DNA]</scope>
    <source>
        <strain evidence="4 5">XC_2019</strain>
        <tissue evidence="4">Muscle</tissue>
    </source>
</reference>
<keyword evidence="2" id="KW-0539">Nucleus</keyword>
<protein>
    <recommendedName>
        <fullName evidence="3">SNF2 N-terminal domain-containing protein</fullName>
    </recommendedName>
</protein>
<dbReference type="InterPro" id="IPR000330">
    <property type="entry name" value="SNF2_N"/>
</dbReference>
<comment type="caution">
    <text evidence="4">The sequence shown here is derived from an EMBL/GenBank/DDBJ whole genome shotgun (WGS) entry which is preliminary data.</text>
</comment>
<gene>
    <name evidence="4" type="ORF">XENOCAPTIV_015813</name>
</gene>
<dbReference type="EMBL" id="JAHRIN010070496">
    <property type="protein sequence ID" value="MEQ2216413.1"/>
    <property type="molecule type" value="Genomic_DNA"/>
</dbReference>
<organism evidence="4 5">
    <name type="scientific">Xenoophorus captivus</name>
    <dbReference type="NCBI Taxonomy" id="1517983"/>
    <lineage>
        <taxon>Eukaryota</taxon>
        <taxon>Metazoa</taxon>
        <taxon>Chordata</taxon>
        <taxon>Craniata</taxon>
        <taxon>Vertebrata</taxon>
        <taxon>Euteleostomi</taxon>
        <taxon>Actinopterygii</taxon>
        <taxon>Neopterygii</taxon>
        <taxon>Teleostei</taxon>
        <taxon>Neoteleostei</taxon>
        <taxon>Acanthomorphata</taxon>
        <taxon>Ovalentaria</taxon>
        <taxon>Atherinomorphae</taxon>
        <taxon>Cyprinodontiformes</taxon>
        <taxon>Goodeidae</taxon>
        <taxon>Xenoophorus</taxon>
    </lineage>
</organism>
<sequence length="169" mass="19384">MLSVFRHMELLFNSHLHFQGHSKGPFLVGAPLSTIINWEREFEMWAPDMYVVTYVGDKDSRAVIRENEFSFEDNAIRGGKRASRLKAFSRAHRIGQNRKVMIYRFVTKASVEERITQVAKKKMMLTHLVVRPGLGSKTGSMSKQELDDILKFGTEQLFKDDGEGKDGFV</sequence>
<dbReference type="InterPro" id="IPR038718">
    <property type="entry name" value="SNF2-like_sf"/>
</dbReference>
<feature type="domain" description="SNF2 N-terminal" evidence="3">
    <location>
        <begin position="16"/>
        <end position="123"/>
    </location>
</feature>
<dbReference type="PANTHER" id="PTHR45623">
    <property type="entry name" value="CHROMODOMAIN-HELICASE-DNA-BINDING PROTEIN 3-RELATED-RELATED"/>
    <property type="match status" value="1"/>
</dbReference>
<evidence type="ECO:0000256" key="2">
    <source>
        <dbReference type="ARBA" id="ARBA00023242"/>
    </source>
</evidence>
<dbReference type="SUPFAM" id="SSF52540">
    <property type="entry name" value="P-loop containing nucleoside triphosphate hydrolases"/>
    <property type="match status" value="1"/>
</dbReference>
<dbReference type="Gene3D" id="3.40.50.300">
    <property type="entry name" value="P-loop containing nucleotide triphosphate hydrolases"/>
    <property type="match status" value="1"/>
</dbReference>
<keyword evidence="5" id="KW-1185">Reference proteome</keyword>